<dbReference type="FunFam" id="1.10.3450.40:FF:000001">
    <property type="entry name" value="Signal recognition particle subunit SRP68"/>
    <property type="match status" value="1"/>
</dbReference>
<comment type="function">
    <text evidence="12">Component of the signal recognition particle (SRP) complex, a ribonucleoprotein complex that mediates the cotranslational targeting of secretory and membrane proteins to the endoplasmic reticulum (ER). The SRP complex interacts with the signal sequence in nascent secretory and membrane proteins and directs them to the membrane of the ER.</text>
</comment>
<evidence type="ECO:0000256" key="7">
    <source>
        <dbReference type="ARBA" id="ARBA00022884"/>
    </source>
</evidence>
<evidence type="ECO:0000256" key="13">
    <source>
        <dbReference type="SAM" id="MobiDB-lite"/>
    </source>
</evidence>
<dbReference type="GO" id="GO:0006614">
    <property type="term" value="P:SRP-dependent cotranslational protein targeting to membrane"/>
    <property type="evidence" value="ECO:0007669"/>
    <property type="project" value="InterPro"/>
</dbReference>
<organism evidence="14">
    <name type="scientific">Ursus maritimus</name>
    <name type="common">Polar bear</name>
    <name type="synonym">Thalarctos maritimus</name>
    <dbReference type="NCBI Taxonomy" id="29073"/>
    <lineage>
        <taxon>Eukaryota</taxon>
        <taxon>Metazoa</taxon>
        <taxon>Chordata</taxon>
        <taxon>Craniata</taxon>
        <taxon>Vertebrata</taxon>
        <taxon>Euteleostomi</taxon>
        <taxon>Mammalia</taxon>
        <taxon>Eutheria</taxon>
        <taxon>Laurasiatheria</taxon>
        <taxon>Carnivora</taxon>
        <taxon>Caniformia</taxon>
        <taxon>Ursidae</taxon>
        <taxon>Ursus</taxon>
    </lineage>
</organism>
<protein>
    <recommendedName>
        <fullName evidence="11 12">Signal recognition particle subunit SRP68</fullName>
        <shortName evidence="12">SRP68</shortName>
    </recommendedName>
</protein>
<dbReference type="InterPro" id="IPR038253">
    <property type="entry name" value="SRP68_N_sf"/>
</dbReference>
<dbReference type="Pfam" id="PF16969">
    <property type="entry name" value="SRP68"/>
    <property type="match status" value="1"/>
</dbReference>
<evidence type="ECO:0000256" key="1">
    <source>
        <dbReference type="ARBA" id="ARBA00004240"/>
    </source>
</evidence>
<keyword evidence="8 12" id="KW-0733">Signal recognition particle</keyword>
<dbReference type="Gene3D" id="1.10.3450.40">
    <property type="entry name" value="Signal recognition particle, SRP68 subunit, RNA-binding domain"/>
    <property type="match status" value="2"/>
</dbReference>
<dbReference type="GO" id="GO:0030942">
    <property type="term" value="F:endoplasmic reticulum signal peptide binding"/>
    <property type="evidence" value="ECO:0007669"/>
    <property type="project" value="InterPro"/>
</dbReference>
<proteinExistence type="inferred from homology"/>
<keyword evidence="5 12" id="KW-0963">Cytoplasm</keyword>
<feature type="region of interest" description="Disordered" evidence="13">
    <location>
        <begin position="1"/>
        <end position="52"/>
    </location>
</feature>
<evidence type="ECO:0000256" key="11">
    <source>
        <dbReference type="ARBA" id="ARBA00029498"/>
    </source>
</evidence>
<dbReference type="GO" id="GO:0005047">
    <property type="term" value="F:signal recognition particle binding"/>
    <property type="evidence" value="ECO:0007669"/>
    <property type="project" value="InterPro"/>
</dbReference>
<dbReference type="AlphaFoldDB" id="A0A452U3C8"/>
<dbReference type="GO" id="GO:0005783">
    <property type="term" value="C:endoplasmic reticulum"/>
    <property type="evidence" value="ECO:0007669"/>
    <property type="project" value="UniProtKB-SubCell"/>
</dbReference>
<comment type="similarity">
    <text evidence="4 12">Belongs to the SRP68 family.</text>
</comment>
<dbReference type="PIRSF" id="PIRSF038995">
    <property type="entry name" value="SRP68"/>
    <property type="match status" value="1"/>
</dbReference>
<keyword evidence="7 12" id="KW-0694">RNA-binding</keyword>
<dbReference type="InterPro" id="IPR034652">
    <property type="entry name" value="SRP68-RBD"/>
</dbReference>
<evidence type="ECO:0000256" key="6">
    <source>
        <dbReference type="ARBA" id="ARBA00022824"/>
    </source>
</evidence>
<feature type="compositionally biased region" description="Basic and acidic residues" evidence="13">
    <location>
        <begin position="28"/>
        <end position="42"/>
    </location>
</feature>
<dbReference type="CDD" id="cd15481">
    <property type="entry name" value="SRP68-RBD"/>
    <property type="match status" value="1"/>
</dbReference>
<name>A0A452U3C8_URSMA</name>
<keyword evidence="10 12" id="KW-0687">Ribonucleoprotein</keyword>
<comment type="subcellular location">
    <subcellularLocation>
        <location evidence="2 12">Cytoplasm</location>
    </subcellularLocation>
    <subcellularLocation>
        <location evidence="1">Endoplasmic reticulum</location>
    </subcellularLocation>
    <subcellularLocation>
        <location evidence="3">Nucleus</location>
        <location evidence="3">Nucleolus</location>
    </subcellularLocation>
</comment>
<dbReference type="InterPro" id="IPR026258">
    <property type="entry name" value="SRP68"/>
</dbReference>
<gene>
    <name evidence="14" type="primary">SRP68</name>
</gene>
<dbReference type="GO" id="GO:0005829">
    <property type="term" value="C:cytosol"/>
    <property type="evidence" value="ECO:0007669"/>
    <property type="project" value="UniProtKB-ARBA"/>
</dbReference>
<dbReference type="PANTHER" id="PTHR12860">
    <property type="entry name" value="SIGNAL RECOGNITION PARTICLE 68 KDA PROTEIN"/>
    <property type="match status" value="1"/>
</dbReference>
<evidence type="ECO:0000256" key="10">
    <source>
        <dbReference type="ARBA" id="ARBA00023274"/>
    </source>
</evidence>
<accession>A0A452U3C8</accession>
<evidence type="ECO:0000256" key="3">
    <source>
        <dbReference type="ARBA" id="ARBA00004604"/>
    </source>
</evidence>
<sequence length="577" mass="65465">SLSSPAPTWVPDPRGRQGSGSPVQGDGGQREAAGEENKENERPSAGSKANKEFGDSLSLEILQIIKESQQQHGLRHGDFQRYRYLLLVLMDAERAWSYAMQLKQEANTEPRKRFHLLSRLRKAVKHAEELERLCESNRVDAKTKLEAQAYTAYLSGMLRFEHQEWKAAIEAFNKCKTIYEKLASAFTEEQAVLYNQRVEEISPNIRYCAYNIGDQSAINELMQMRLRSGGTEGLLAEKLEALITQTRAKQAATMSEVEWRGRTVPVKIDKVRIFLLGLADNEAAVAQAESEETKERLFESMLSECRDAIQAVREELKPDQKQRDYTLDGESGKVSNLQYLHSYLTYIKLSTAIRRNENMAKGLQKALQQQPEDDSKRSPRPQDLIRLYDIILQNLVELLQLPGLEEDRAFQKEIGLKTLVFKSYVLVKKWSEALVLYDRVLKYANEVNSDAGAFRNSLKDLPDVQELITQVRSEKCSLQAAAILDASDSHQTETSSQVKDSKPLVERFETFCLDPSLVTKQANLVHFPPGFQPIPCKPLFFDLALNHVAFPPLEDKLEQKTKSGLTGYIKGIFGFRS</sequence>
<dbReference type="GO" id="GO:0008312">
    <property type="term" value="F:7S RNA binding"/>
    <property type="evidence" value="ECO:0007669"/>
    <property type="project" value="InterPro"/>
</dbReference>
<evidence type="ECO:0000256" key="8">
    <source>
        <dbReference type="ARBA" id="ARBA00023135"/>
    </source>
</evidence>
<keyword evidence="9" id="KW-0539">Nucleus</keyword>
<dbReference type="PANTHER" id="PTHR12860:SF0">
    <property type="entry name" value="SIGNAL RECOGNITION PARTICLE SUBUNIT SRP68"/>
    <property type="match status" value="1"/>
</dbReference>
<reference evidence="14" key="1">
    <citation type="submission" date="2019-03" db="UniProtKB">
        <authorList>
            <consortium name="Ensembl"/>
        </authorList>
    </citation>
    <scope>IDENTIFICATION</scope>
</reference>
<dbReference type="Ensembl" id="ENSUMAT00000017994.1">
    <property type="protein sequence ID" value="ENSUMAP00000015196.1"/>
    <property type="gene ID" value="ENSUMAG00000010865.1"/>
</dbReference>
<evidence type="ECO:0000256" key="9">
    <source>
        <dbReference type="ARBA" id="ARBA00023242"/>
    </source>
</evidence>
<dbReference type="GeneTree" id="ENSGT00390000011856"/>
<dbReference type="GO" id="GO:0005730">
    <property type="term" value="C:nucleolus"/>
    <property type="evidence" value="ECO:0007669"/>
    <property type="project" value="UniProtKB-SubCell"/>
</dbReference>
<keyword evidence="6" id="KW-0256">Endoplasmic reticulum</keyword>
<evidence type="ECO:0000256" key="5">
    <source>
        <dbReference type="ARBA" id="ARBA00022490"/>
    </source>
</evidence>
<evidence type="ECO:0000313" key="14">
    <source>
        <dbReference type="Ensembl" id="ENSUMAP00000015196"/>
    </source>
</evidence>
<dbReference type="GO" id="GO:0005786">
    <property type="term" value="C:signal recognition particle, endoplasmic reticulum targeting"/>
    <property type="evidence" value="ECO:0007669"/>
    <property type="project" value="UniProtKB-KW"/>
</dbReference>
<evidence type="ECO:0000256" key="4">
    <source>
        <dbReference type="ARBA" id="ARBA00009352"/>
    </source>
</evidence>
<evidence type="ECO:0000256" key="2">
    <source>
        <dbReference type="ARBA" id="ARBA00004496"/>
    </source>
</evidence>
<evidence type="ECO:0000256" key="12">
    <source>
        <dbReference type="PIRNR" id="PIRNR038995"/>
    </source>
</evidence>